<dbReference type="PANTHER" id="PTHR10671:SF8">
    <property type="entry name" value="EPITHELIAL MEMBRANE PROTEIN 3"/>
    <property type="match status" value="1"/>
</dbReference>
<dbReference type="PANTHER" id="PTHR10671">
    <property type="entry name" value="EPITHELIAL MEMBRANE PROTEIN-RELATED"/>
    <property type="match status" value="1"/>
</dbReference>
<keyword evidence="3 5" id="KW-1133">Transmembrane helix</keyword>
<evidence type="ECO:0000256" key="3">
    <source>
        <dbReference type="ARBA" id="ARBA00022989"/>
    </source>
</evidence>
<evidence type="ECO:0000256" key="1">
    <source>
        <dbReference type="ARBA" id="ARBA00004141"/>
    </source>
</evidence>
<comment type="subcellular location">
    <subcellularLocation>
        <location evidence="1">Membrane</location>
        <topology evidence="1">Multi-pass membrane protein</topology>
    </subcellularLocation>
</comment>
<evidence type="ECO:0000256" key="2">
    <source>
        <dbReference type="ARBA" id="ARBA00022692"/>
    </source>
</evidence>
<proteinExistence type="predicted"/>
<gene>
    <name evidence="6" type="primary">Emp3</name>
    <name evidence="6" type="ORF">BUCCAP_R15654</name>
</gene>
<feature type="transmembrane region" description="Helical" evidence="5">
    <location>
        <begin position="41"/>
        <end position="59"/>
    </location>
</feature>
<name>A0A7K9HBW3_9PICI</name>
<feature type="non-terminal residue" evidence="6">
    <location>
        <position position="133"/>
    </location>
</feature>
<dbReference type="AlphaFoldDB" id="A0A7K9HBW3"/>
<accession>A0A7K9HBW3</accession>
<feature type="transmembrane region" description="Helical" evidence="5">
    <location>
        <begin position="71"/>
        <end position="92"/>
    </location>
</feature>
<dbReference type="Pfam" id="PF00822">
    <property type="entry name" value="PMP22_Claudin"/>
    <property type="match status" value="1"/>
</dbReference>
<dbReference type="Gene3D" id="1.20.140.150">
    <property type="match status" value="1"/>
</dbReference>
<keyword evidence="7" id="KW-1185">Reference proteome</keyword>
<feature type="transmembrane region" description="Helical" evidence="5">
    <location>
        <begin position="104"/>
        <end position="129"/>
    </location>
</feature>
<dbReference type="Proteomes" id="UP000534107">
    <property type="component" value="Unassembled WGS sequence"/>
</dbReference>
<evidence type="ECO:0000313" key="6">
    <source>
        <dbReference type="EMBL" id="NXH10432.1"/>
    </source>
</evidence>
<reference evidence="6 7" key="1">
    <citation type="submission" date="2019-09" db="EMBL/GenBank/DDBJ databases">
        <title>Bird 10,000 Genomes (B10K) Project - Family phase.</title>
        <authorList>
            <person name="Zhang G."/>
        </authorList>
    </citation>
    <scope>NUCLEOTIDE SEQUENCE [LARGE SCALE GENOMIC DNA]</scope>
    <source>
        <strain evidence="6">B10K-DU-001-16</strain>
        <tissue evidence="6">Muscle</tissue>
    </source>
</reference>
<feature type="non-terminal residue" evidence="6">
    <location>
        <position position="1"/>
    </location>
</feature>
<evidence type="ECO:0000313" key="7">
    <source>
        <dbReference type="Proteomes" id="UP000534107"/>
    </source>
</evidence>
<dbReference type="GO" id="GO:0005886">
    <property type="term" value="C:plasma membrane"/>
    <property type="evidence" value="ECO:0007669"/>
    <property type="project" value="TreeGrafter"/>
</dbReference>
<keyword evidence="4 5" id="KW-0472">Membrane</keyword>
<sequence length="133" mass="14339">QAWWVLPDEEKLNLWYDCVYHNSSSSWVCASLADNPWLQGVQGLLVGALLLSGVSLLLFVWQLQLGPRGSLFVASGCTQLLAGLGVLLGAGLYATHRPRPAGGHFGHCFVLAWLAAAAALANGVTYLHLRKKQ</sequence>
<evidence type="ECO:0000256" key="5">
    <source>
        <dbReference type="SAM" id="Phobius"/>
    </source>
</evidence>
<dbReference type="InterPro" id="IPR004031">
    <property type="entry name" value="PMP22/EMP/MP20/Claudin"/>
</dbReference>
<evidence type="ECO:0000256" key="4">
    <source>
        <dbReference type="ARBA" id="ARBA00023136"/>
    </source>
</evidence>
<dbReference type="EMBL" id="VWZO01001924">
    <property type="protein sequence ID" value="NXH10432.1"/>
    <property type="molecule type" value="Genomic_DNA"/>
</dbReference>
<organism evidence="6 7">
    <name type="scientific">Bucco capensis</name>
    <name type="common">collared puffbird</name>
    <dbReference type="NCBI Taxonomy" id="135168"/>
    <lineage>
        <taxon>Eukaryota</taxon>
        <taxon>Metazoa</taxon>
        <taxon>Chordata</taxon>
        <taxon>Craniata</taxon>
        <taxon>Vertebrata</taxon>
        <taxon>Euteleostomi</taxon>
        <taxon>Archelosauria</taxon>
        <taxon>Archosauria</taxon>
        <taxon>Dinosauria</taxon>
        <taxon>Saurischia</taxon>
        <taxon>Theropoda</taxon>
        <taxon>Coelurosauria</taxon>
        <taxon>Aves</taxon>
        <taxon>Neognathae</taxon>
        <taxon>Neoaves</taxon>
        <taxon>Telluraves</taxon>
        <taxon>Coraciimorphae</taxon>
        <taxon>Piciformes</taxon>
        <taxon>Bucconidae</taxon>
        <taxon>Bucco</taxon>
    </lineage>
</organism>
<dbReference type="OrthoDB" id="8714888at2759"/>
<dbReference type="InterPro" id="IPR050579">
    <property type="entry name" value="PMP-22/EMP/MP20-like"/>
</dbReference>
<protein>
    <submittedName>
        <fullName evidence="6">EMP3 protein</fullName>
    </submittedName>
</protein>
<keyword evidence="2 5" id="KW-0812">Transmembrane</keyword>
<comment type="caution">
    <text evidence="6">The sequence shown here is derived from an EMBL/GenBank/DDBJ whole genome shotgun (WGS) entry which is preliminary data.</text>
</comment>